<feature type="region of interest" description="Disordered" evidence="1">
    <location>
        <begin position="82"/>
        <end position="148"/>
    </location>
</feature>
<dbReference type="Proteomes" id="UP000266188">
    <property type="component" value="Unassembled WGS sequence"/>
</dbReference>
<accession>A0A3A2ZC95</accession>
<evidence type="ECO:0000256" key="1">
    <source>
        <dbReference type="SAM" id="MobiDB-lite"/>
    </source>
</evidence>
<organism evidence="3 4">
    <name type="scientific">Aspergillus sclerotialis</name>
    <dbReference type="NCBI Taxonomy" id="2070753"/>
    <lineage>
        <taxon>Eukaryota</taxon>
        <taxon>Fungi</taxon>
        <taxon>Dikarya</taxon>
        <taxon>Ascomycota</taxon>
        <taxon>Pezizomycotina</taxon>
        <taxon>Eurotiomycetes</taxon>
        <taxon>Eurotiomycetidae</taxon>
        <taxon>Eurotiales</taxon>
        <taxon>Aspergillaceae</taxon>
        <taxon>Aspergillus</taxon>
        <taxon>Aspergillus subgen. Polypaecilum</taxon>
    </lineage>
</organism>
<reference evidence="4" key="1">
    <citation type="submission" date="2017-02" db="EMBL/GenBank/DDBJ databases">
        <authorList>
            <person name="Tafer H."/>
            <person name="Lopandic K."/>
        </authorList>
    </citation>
    <scope>NUCLEOTIDE SEQUENCE [LARGE SCALE GENOMIC DNA]</scope>
    <source>
        <strain evidence="4">CBS 366.77</strain>
    </source>
</reference>
<evidence type="ECO:0000313" key="4">
    <source>
        <dbReference type="Proteomes" id="UP000266188"/>
    </source>
</evidence>
<sequence length="148" mass="16120">MTMGTAVLPLASSRSGLSDSGPLLRFWDSLCALLPNSSAFASLLGPFQTSDLNGAVSWGKVVFLTSCFITMAGCGILTRLLRRKDKKPSPDTRRRRRSPRKDYSKTSAGTVTSSEEEDDYSNGSPRHSSDSMRKKSVSIHHYGQTDDG</sequence>
<feature type="transmembrane region" description="Helical" evidence="2">
    <location>
        <begin position="61"/>
        <end position="81"/>
    </location>
</feature>
<dbReference type="AlphaFoldDB" id="A0A3A2ZC95"/>
<keyword evidence="2" id="KW-1133">Transmembrane helix</keyword>
<evidence type="ECO:0000313" key="3">
    <source>
        <dbReference type="EMBL" id="RJE20738.1"/>
    </source>
</evidence>
<gene>
    <name evidence="3" type="ORF">PHISCL_06933</name>
</gene>
<comment type="caution">
    <text evidence="3">The sequence shown here is derived from an EMBL/GenBank/DDBJ whole genome shotgun (WGS) entry which is preliminary data.</text>
</comment>
<dbReference type="STRING" id="2070753.A0A3A2ZC95"/>
<name>A0A3A2ZC95_9EURO</name>
<evidence type="ECO:0000256" key="2">
    <source>
        <dbReference type="SAM" id="Phobius"/>
    </source>
</evidence>
<protein>
    <submittedName>
        <fullName evidence="3">Uncharacterized protein</fullName>
    </submittedName>
</protein>
<keyword evidence="4" id="KW-1185">Reference proteome</keyword>
<keyword evidence="2" id="KW-0812">Transmembrane</keyword>
<keyword evidence="2" id="KW-0472">Membrane</keyword>
<dbReference type="EMBL" id="MVGC01000281">
    <property type="protein sequence ID" value="RJE20738.1"/>
    <property type="molecule type" value="Genomic_DNA"/>
</dbReference>
<proteinExistence type="predicted"/>